<evidence type="ECO:0000313" key="2">
    <source>
        <dbReference type="Proteomes" id="UP000009168"/>
    </source>
</evidence>
<name>Q23R42_TETTS</name>
<evidence type="ECO:0000313" key="1">
    <source>
        <dbReference type="EMBL" id="EAR98999.1"/>
    </source>
</evidence>
<dbReference type="GeneID" id="7841725"/>
<gene>
    <name evidence="1" type="ORF">TTHERM_00849420</name>
</gene>
<dbReference type="AlphaFoldDB" id="Q23R42"/>
<reference evidence="2" key="1">
    <citation type="journal article" date="2006" name="PLoS Biol.">
        <title>Macronuclear genome sequence of the ciliate Tetrahymena thermophila, a model eukaryote.</title>
        <authorList>
            <person name="Eisen J.A."/>
            <person name="Coyne R.S."/>
            <person name="Wu M."/>
            <person name="Wu D."/>
            <person name="Thiagarajan M."/>
            <person name="Wortman J.R."/>
            <person name="Badger J.H."/>
            <person name="Ren Q."/>
            <person name="Amedeo P."/>
            <person name="Jones K.M."/>
            <person name="Tallon L.J."/>
            <person name="Delcher A.L."/>
            <person name="Salzberg S.L."/>
            <person name="Silva J.C."/>
            <person name="Haas B.J."/>
            <person name="Majoros W.H."/>
            <person name="Farzad M."/>
            <person name="Carlton J.M."/>
            <person name="Smith R.K. Jr."/>
            <person name="Garg J."/>
            <person name="Pearlman R.E."/>
            <person name="Karrer K.M."/>
            <person name="Sun L."/>
            <person name="Manning G."/>
            <person name="Elde N.C."/>
            <person name="Turkewitz A.P."/>
            <person name="Asai D.J."/>
            <person name="Wilkes D.E."/>
            <person name="Wang Y."/>
            <person name="Cai H."/>
            <person name="Collins K."/>
            <person name="Stewart B.A."/>
            <person name="Lee S.R."/>
            <person name="Wilamowska K."/>
            <person name="Weinberg Z."/>
            <person name="Ruzzo W.L."/>
            <person name="Wloga D."/>
            <person name="Gaertig J."/>
            <person name="Frankel J."/>
            <person name="Tsao C.-C."/>
            <person name="Gorovsky M.A."/>
            <person name="Keeling P.J."/>
            <person name="Waller R.F."/>
            <person name="Patron N.J."/>
            <person name="Cherry J.M."/>
            <person name="Stover N.A."/>
            <person name="Krieger C.J."/>
            <person name="del Toro C."/>
            <person name="Ryder H.F."/>
            <person name="Williamson S.C."/>
            <person name="Barbeau R.A."/>
            <person name="Hamilton E.P."/>
            <person name="Orias E."/>
        </authorList>
    </citation>
    <scope>NUCLEOTIDE SEQUENCE [LARGE SCALE GENOMIC DNA]</scope>
    <source>
        <strain evidence="2">SB210</strain>
    </source>
</reference>
<dbReference type="HOGENOM" id="CLU_2031365_0_0_1"/>
<dbReference type="KEGG" id="tet:TTHERM_00849420"/>
<protein>
    <submittedName>
        <fullName evidence="1">Uncharacterized protein</fullName>
    </submittedName>
</protein>
<keyword evidence="2" id="KW-1185">Reference proteome</keyword>
<proteinExistence type="predicted"/>
<dbReference type="EMBL" id="GG662645">
    <property type="protein sequence ID" value="EAR98999.1"/>
    <property type="molecule type" value="Genomic_DNA"/>
</dbReference>
<accession>Q23R42</accession>
<sequence>MSNVLGYFYMLSIYLSLSKLKQQLQINQLSFMEKANIIKADKNIAYLLENIFDKYRIDLTNYNFVINIEKSQSKQCREHTDQSNAINIINFYIKYYLNKLKQQQACQFDGLIPFAQEILVNY</sequence>
<dbReference type="Proteomes" id="UP000009168">
    <property type="component" value="Unassembled WGS sequence"/>
</dbReference>
<dbReference type="RefSeq" id="XP_001019244.1">
    <property type="nucleotide sequence ID" value="XM_001019244.1"/>
</dbReference>
<dbReference type="InParanoid" id="Q23R42"/>
<organism evidence="1 2">
    <name type="scientific">Tetrahymena thermophila (strain SB210)</name>
    <dbReference type="NCBI Taxonomy" id="312017"/>
    <lineage>
        <taxon>Eukaryota</taxon>
        <taxon>Sar</taxon>
        <taxon>Alveolata</taxon>
        <taxon>Ciliophora</taxon>
        <taxon>Intramacronucleata</taxon>
        <taxon>Oligohymenophorea</taxon>
        <taxon>Hymenostomatida</taxon>
        <taxon>Tetrahymenina</taxon>
        <taxon>Tetrahymenidae</taxon>
        <taxon>Tetrahymena</taxon>
    </lineage>
</organism>